<dbReference type="GeneID" id="6086899"/>
<keyword evidence="2" id="KW-1185">Reference proteome</keyword>
<accession>B0E4X7</accession>
<dbReference type="Proteomes" id="UP000001194">
    <property type="component" value="Unassembled WGS sequence"/>
</dbReference>
<reference evidence="1 2" key="1">
    <citation type="journal article" date="2008" name="Nature">
        <title>The genome of Laccaria bicolor provides insights into mycorrhizal symbiosis.</title>
        <authorList>
            <person name="Martin F."/>
            <person name="Aerts A."/>
            <person name="Ahren D."/>
            <person name="Brun A."/>
            <person name="Danchin E.G.J."/>
            <person name="Duchaussoy F."/>
            <person name="Gibon J."/>
            <person name="Kohler A."/>
            <person name="Lindquist E."/>
            <person name="Pereda V."/>
            <person name="Salamov A."/>
            <person name="Shapiro H.J."/>
            <person name="Wuyts J."/>
            <person name="Blaudez D."/>
            <person name="Buee M."/>
            <person name="Brokstein P."/>
            <person name="Canbaeck B."/>
            <person name="Cohen D."/>
            <person name="Courty P.E."/>
            <person name="Coutinho P.M."/>
            <person name="Delaruelle C."/>
            <person name="Detter J.C."/>
            <person name="Deveau A."/>
            <person name="DiFazio S."/>
            <person name="Duplessis S."/>
            <person name="Fraissinet-Tachet L."/>
            <person name="Lucic E."/>
            <person name="Frey-Klett P."/>
            <person name="Fourrey C."/>
            <person name="Feussner I."/>
            <person name="Gay G."/>
            <person name="Grimwood J."/>
            <person name="Hoegger P.J."/>
            <person name="Jain P."/>
            <person name="Kilaru S."/>
            <person name="Labbe J."/>
            <person name="Lin Y.C."/>
            <person name="Legue V."/>
            <person name="Le Tacon F."/>
            <person name="Marmeisse R."/>
            <person name="Melayah D."/>
            <person name="Montanini B."/>
            <person name="Muratet M."/>
            <person name="Nehls U."/>
            <person name="Niculita-Hirzel H."/>
            <person name="Oudot-Le Secq M.P."/>
            <person name="Peter M."/>
            <person name="Quesneville H."/>
            <person name="Rajashekar B."/>
            <person name="Reich M."/>
            <person name="Rouhier N."/>
            <person name="Schmutz J."/>
            <person name="Yin T."/>
            <person name="Chalot M."/>
            <person name="Henrissat B."/>
            <person name="Kuees U."/>
            <person name="Lucas S."/>
            <person name="Van de Peer Y."/>
            <person name="Podila G.K."/>
            <person name="Polle A."/>
            <person name="Pukkila P.J."/>
            <person name="Richardson P.M."/>
            <person name="Rouze P."/>
            <person name="Sanders I.R."/>
            <person name="Stajich J.E."/>
            <person name="Tunlid A."/>
            <person name="Tuskan G."/>
            <person name="Grigoriev I.V."/>
        </authorList>
    </citation>
    <scope>NUCLEOTIDE SEQUENCE [LARGE SCALE GENOMIC DNA]</scope>
    <source>
        <strain evidence="2">S238N-H82 / ATCC MYA-4686</strain>
    </source>
</reference>
<dbReference type="EMBL" id="DS547541">
    <property type="protein sequence ID" value="EDQ98106.1"/>
    <property type="molecule type" value="Genomic_DNA"/>
</dbReference>
<gene>
    <name evidence="1" type="ORF">LACBIDRAFT_310931</name>
</gene>
<protein>
    <submittedName>
        <fullName evidence="1">Predicted protein</fullName>
    </submittedName>
</protein>
<dbReference type="HOGENOM" id="CLU_3125319_0_0_1"/>
<evidence type="ECO:0000313" key="2">
    <source>
        <dbReference type="Proteomes" id="UP000001194"/>
    </source>
</evidence>
<proteinExistence type="predicted"/>
<dbReference type="RefSeq" id="XP_001891246.1">
    <property type="nucleotide sequence ID" value="XM_001891211.1"/>
</dbReference>
<name>B0E4X7_LACBS</name>
<dbReference type="KEGG" id="lbc:LACBIDRAFT_310931"/>
<organism evidence="2">
    <name type="scientific">Laccaria bicolor (strain S238N-H82 / ATCC MYA-4686)</name>
    <name type="common">Bicoloured deceiver</name>
    <name type="synonym">Laccaria laccata var. bicolor</name>
    <dbReference type="NCBI Taxonomy" id="486041"/>
    <lineage>
        <taxon>Eukaryota</taxon>
        <taxon>Fungi</taxon>
        <taxon>Dikarya</taxon>
        <taxon>Basidiomycota</taxon>
        <taxon>Agaricomycotina</taxon>
        <taxon>Agaricomycetes</taxon>
        <taxon>Agaricomycetidae</taxon>
        <taxon>Agaricales</taxon>
        <taxon>Agaricineae</taxon>
        <taxon>Hydnangiaceae</taxon>
        <taxon>Laccaria</taxon>
    </lineage>
</organism>
<sequence length="50" mass="6026">MAIWSRRFRWSQWWYPEKQWRNLCLDFGASFPPHRITVVSGLTASVRIST</sequence>
<dbReference type="InParanoid" id="B0E4X7"/>
<evidence type="ECO:0000313" key="1">
    <source>
        <dbReference type="EMBL" id="EDQ98106.1"/>
    </source>
</evidence>
<dbReference type="AlphaFoldDB" id="B0E4X7"/>